<keyword evidence="1" id="KW-0732">Signal</keyword>
<dbReference type="PANTHER" id="PTHR11008">
    <property type="entry name" value="PROTEIN TAKEOUT-LIKE PROTEIN"/>
    <property type="match status" value="1"/>
</dbReference>
<feature type="signal peptide" evidence="1">
    <location>
        <begin position="1"/>
        <end position="23"/>
    </location>
</feature>
<evidence type="ECO:0000313" key="2">
    <source>
        <dbReference type="EMBL" id="CAH1980853.1"/>
    </source>
</evidence>
<name>A0A9P0KQH2_ACAOB</name>
<reference evidence="2" key="1">
    <citation type="submission" date="2022-03" db="EMBL/GenBank/DDBJ databases">
        <authorList>
            <person name="Sayadi A."/>
        </authorList>
    </citation>
    <scope>NUCLEOTIDE SEQUENCE</scope>
</reference>
<proteinExistence type="predicted"/>
<comment type="caution">
    <text evidence="2">The sequence shown here is derived from an EMBL/GenBank/DDBJ whole genome shotgun (WGS) entry which is preliminary data.</text>
</comment>
<evidence type="ECO:0008006" key="4">
    <source>
        <dbReference type="Google" id="ProtNLM"/>
    </source>
</evidence>
<dbReference type="EMBL" id="CAKOFQ010006901">
    <property type="protein sequence ID" value="CAH1980853.1"/>
    <property type="molecule type" value="Genomic_DNA"/>
</dbReference>
<dbReference type="SMART" id="SM00700">
    <property type="entry name" value="JHBP"/>
    <property type="match status" value="1"/>
</dbReference>
<protein>
    <recommendedName>
        <fullName evidence="4">Protein takeout</fullName>
    </recommendedName>
</protein>
<dbReference type="AlphaFoldDB" id="A0A9P0KQH2"/>
<evidence type="ECO:0000256" key="1">
    <source>
        <dbReference type="SAM" id="SignalP"/>
    </source>
</evidence>
<dbReference type="PANTHER" id="PTHR11008:SF32">
    <property type="entry name" value="CIRCADIAN CLOCK-CONTROLLED PROTEIN DAYWAKE-RELATED"/>
    <property type="match status" value="1"/>
</dbReference>
<feature type="chain" id="PRO_5040113485" description="Protein takeout" evidence="1">
    <location>
        <begin position="24"/>
        <end position="256"/>
    </location>
</feature>
<sequence length="256" mass="29504">MLKQVSCCLVVQAALIWCCSLAALDDLPPDFPRCRRNDPQIEKCLMDASETLRPYLRTGVPGLLPAVQNYTIRNMVMKDGNDALNYRMEIPEVVFYGMDNYEMKKISFDPKSLTFYMEYVFQELEMKGNYNLQGRIFFAPLNGRGSFRVHLSGTRVSLLLNMKVVKKNGVEYLKTIRSVPQVDTGEIKDYDFEGLFAENGSNNNEVDRVVKKVVDDNLGFIVKEIRPNIENSLRWFFIDVLLKSILQVPYNKLFPK</sequence>
<dbReference type="InterPro" id="IPR010562">
    <property type="entry name" value="Haemolymph_juvenile_hormone-bd"/>
</dbReference>
<evidence type="ECO:0000313" key="3">
    <source>
        <dbReference type="Proteomes" id="UP001152888"/>
    </source>
</evidence>
<organism evidence="2 3">
    <name type="scientific">Acanthoscelides obtectus</name>
    <name type="common">Bean weevil</name>
    <name type="synonym">Bruchus obtectus</name>
    <dbReference type="NCBI Taxonomy" id="200917"/>
    <lineage>
        <taxon>Eukaryota</taxon>
        <taxon>Metazoa</taxon>
        <taxon>Ecdysozoa</taxon>
        <taxon>Arthropoda</taxon>
        <taxon>Hexapoda</taxon>
        <taxon>Insecta</taxon>
        <taxon>Pterygota</taxon>
        <taxon>Neoptera</taxon>
        <taxon>Endopterygota</taxon>
        <taxon>Coleoptera</taxon>
        <taxon>Polyphaga</taxon>
        <taxon>Cucujiformia</taxon>
        <taxon>Chrysomeloidea</taxon>
        <taxon>Chrysomelidae</taxon>
        <taxon>Bruchinae</taxon>
        <taxon>Bruchini</taxon>
        <taxon>Acanthoscelides</taxon>
    </lineage>
</organism>
<dbReference type="Pfam" id="PF06585">
    <property type="entry name" value="JHBP"/>
    <property type="match status" value="1"/>
</dbReference>
<keyword evidence="3" id="KW-1185">Reference proteome</keyword>
<dbReference type="GO" id="GO:0005615">
    <property type="term" value="C:extracellular space"/>
    <property type="evidence" value="ECO:0007669"/>
    <property type="project" value="TreeGrafter"/>
</dbReference>
<dbReference type="InterPro" id="IPR038606">
    <property type="entry name" value="To_sf"/>
</dbReference>
<dbReference type="OrthoDB" id="7419171at2759"/>
<gene>
    <name evidence="2" type="ORF">ACAOBT_LOCUS14203</name>
</gene>
<dbReference type="Gene3D" id="3.15.10.30">
    <property type="entry name" value="Haemolymph juvenile hormone binding protein"/>
    <property type="match status" value="1"/>
</dbReference>
<accession>A0A9P0KQH2</accession>
<dbReference type="Proteomes" id="UP001152888">
    <property type="component" value="Unassembled WGS sequence"/>
</dbReference>